<dbReference type="EMBL" id="BONU01000010">
    <property type="protein sequence ID" value="GIG73663.1"/>
    <property type="molecule type" value="Genomic_DNA"/>
</dbReference>
<evidence type="ECO:0000313" key="8">
    <source>
        <dbReference type="EMBL" id="GIG73663.1"/>
    </source>
</evidence>
<evidence type="ECO:0000256" key="2">
    <source>
        <dbReference type="ARBA" id="ARBA00010472"/>
    </source>
</evidence>
<dbReference type="SUPFAM" id="SSF55399">
    <property type="entry name" value="Subtilisin inhibitor"/>
    <property type="match status" value="1"/>
</dbReference>
<dbReference type="InterPro" id="IPR036819">
    <property type="entry name" value="Subtilisin_inhibitor-like_sf"/>
</dbReference>
<evidence type="ECO:0000313" key="9">
    <source>
        <dbReference type="Proteomes" id="UP000653674"/>
    </source>
</evidence>
<proteinExistence type="inferred from homology"/>
<dbReference type="AlphaFoldDB" id="A0A8J3LNA7"/>
<keyword evidence="3" id="KW-0964">Secreted</keyword>
<name>A0A8J3LNA7_9ACTN</name>
<evidence type="ECO:0000259" key="7">
    <source>
        <dbReference type="Pfam" id="PF00720"/>
    </source>
</evidence>
<evidence type="ECO:0000256" key="1">
    <source>
        <dbReference type="ARBA" id="ARBA00004613"/>
    </source>
</evidence>
<protein>
    <recommendedName>
        <fullName evidence="7">Subtilisin inhibitor domain-containing protein</fullName>
    </recommendedName>
</protein>
<keyword evidence="6" id="KW-1015">Disulfide bond</keyword>
<comment type="similarity">
    <text evidence="2">Belongs to the protease inhibitor I16 (SSI) family.</text>
</comment>
<keyword evidence="5" id="KW-0722">Serine protease inhibitor</keyword>
<accession>A0A8J3LNA7</accession>
<keyword evidence="4" id="KW-0646">Protease inhibitor</keyword>
<dbReference type="InterPro" id="IPR023549">
    <property type="entry name" value="Subtilisin_inhibitor"/>
</dbReference>
<sequence length="57" mass="6417">MAGEVAALSEGSGSCILMYDPVTVTLRGWWQGEEKYFRATYSNSCVLHRQTHAVFDF</sequence>
<comment type="caution">
    <text evidence="8">The sequence shown here is derived from an EMBL/GenBank/DDBJ whole genome shotgun (WGS) entry which is preliminary data.</text>
</comment>
<dbReference type="Proteomes" id="UP000653674">
    <property type="component" value="Unassembled WGS sequence"/>
</dbReference>
<reference evidence="8" key="1">
    <citation type="submission" date="2021-01" db="EMBL/GenBank/DDBJ databases">
        <title>Whole genome shotgun sequence of Planosporangium flavigriseum NBRC 105377.</title>
        <authorList>
            <person name="Komaki H."/>
            <person name="Tamura T."/>
        </authorList>
    </citation>
    <scope>NUCLEOTIDE SEQUENCE</scope>
    <source>
        <strain evidence="8">NBRC 105377</strain>
    </source>
</reference>
<gene>
    <name evidence="8" type="ORF">Pfl04_20670</name>
</gene>
<dbReference type="GO" id="GO:0004867">
    <property type="term" value="F:serine-type endopeptidase inhibitor activity"/>
    <property type="evidence" value="ECO:0007669"/>
    <property type="project" value="UniProtKB-KW"/>
</dbReference>
<evidence type="ECO:0000256" key="5">
    <source>
        <dbReference type="ARBA" id="ARBA00022900"/>
    </source>
</evidence>
<evidence type="ECO:0000256" key="4">
    <source>
        <dbReference type="ARBA" id="ARBA00022690"/>
    </source>
</evidence>
<dbReference type="Gene3D" id="3.30.350.10">
    <property type="entry name" value="Subtilisin inhibitor-like"/>
    <property type="match status" value="1"/>
</dbReference>
<evidence type="ECO:0000256" key="3">
    <source>
        <dbReference type="ARBA" id="ARBA00022525"/>
    </source>
</evidence>
<feature type="domain" description="Subtilisin inhibitor" evidence="7">
    <location>
        <begin position="2"/>
        <end position="43"/>
    </location>
</feature>
<dbReference type="Pfam" id="PF00720">
    <property type="entry name" value="SSI"/>
    <property type="match status" value="1"/>
</dbReference>
<comment type="subcellular location">
    <subcellularLocation>
        <location evidence="1">Secreted</location>
    </subcellularLocation>
</comment>
<dbReference type="GO" id="GO:0005576">
    <property type="term" value="C:extracellular region"/>
    <property type="evidence" value="ECO:0007669"/>
    <property type="project" value="UniProtKB-SubCell"/>
</dbReference>
<keyword evidence="9" id="KW-1185">Reference proteome</keyword>
<evidence type="ECO:0000256" key="6">
    <source>
        <dbReference type="ARBA" id="ARBA00023157"/>
    </source>
</evidence>
<organism evidence="8 9">
    <name type="scientific">Planosporangium flavigriseum</name>
    <dbReference type="NCBI Taxonomy" id="373681"/>
    <lineage>
        <taxon>Bacteria</taxon>
        <taxon>Bacillati</taxon>
        <taxon>Actinomycetota</taxon>
        <taxon>Actinomycetes</taxon>
        <taxon>Micromonosporales</taxon>
        <taxon>Micromonosporaceae</taxon>
        <taxon>Planosporangium</taxon>
    </lineage>
</organism>